<feature type="compositionally biased region" description="Polar residues" evidence="1">
    <location>
        <begin position="23"/>
        <end position="37"/>
    </location>
</feature>
<evidence type="ECO:0000313" key="3">
    <source>
        <dbReference type="Proteomes" id="UP000037035"/>
    </source>
</evidence>
<accession>A0A0L6VNB5</accession>
<gene>
    <name evidence="2" type="ORF">VP01_1317g3</name>
</gene>
<protein>
    <recommendedName>
        <fullName evidence="4">C2H2-type domain-containing protein</fullName>
    </recommendedName>
</protein>
<dbReference type="EMBL" id="LAVV01003532">
    <property type="protein sequence ID" value="KNZ62072.1"/>
    <property type="molecule type" value="Genomic_DNA"/>
</dbReference>
<evidence type="ECO:0000313" key="2">
    <source>
        <dbReference type="EMBL" id="KNZ62072.1"/>
    </source>
</evidence>
<evidence type="ECO:0000256" key="1">
    <source>
        <dbReference type="SAM" id="MobiDB-lite"/>
    </source>
</evidence>
<keyword evidence="3" id="KW-1185">Reference proteome</keyword>
<dbReference type="OrthoDB" id="2503513at2759"/>
<reference evidence="2 3" key="1">
    <citation type="submission" date="2015-08" db="EMBL/GenBank/DDBJ databases">
        <title>Next Generation Sequencing and Analysis of the Genome of Puccinia sorghi L Schw, the Causal Agent of Maize Common Rust.</title>
        <authorList>
            <person name="Rochi L."/>
            <person name="Burguener G."/>
            <person name="Darino M."/>
            <person name="Turjanski A."/>
            <person name="Kreff E."/>
            <person name="Dieguez M.J."/>
            <person name="Sacco F."/>
        </authorList>
    </citation>
    <scope>NUCLEOTIDE SEQUENCE [LARGE SCALE GENOMIC DNA]</scope>
    <source>
        <strain evidence="2 3">RO10H11247</strain>
    </source>
</reference>
<dbReference type="AlphaFoldDB" id="A0A0L6VNB5"/>
<name>A0A0L6VNB5_9BASI</name>
<feature type="region of interest" description="Disordered" evidence="1">
    <location>
        <begin position="1"/>
        <end position="63"/>
    </location>
</feature>
<comment type="caution">
    <text evidence="2">The sequence shown here is derived from an EMBL/GenBank/DDBJ whole genome shotgun (WGS) entry which is preliminary data.</text>
</comment>
<dbReference type="Proteomes" id="UP000037035">
    <property type="component" value="Unassembled WGS sequence"/>
</dbReference>
<dbReference type="VEuPathDB" id="FungiDB:VP01_1317g3"/>
<proteinExistence type="predicted"/>
<evidence type="ECO:0008006" key="4">
    <source>
        <dbReference type="Google" id="ProtNLM"/>
    </source>
</evidence>
<organism evidence="2 3">
    <name type="scientific">Puccinia sorghi</name>
    <dbReference type="NCBI Taxonomy" id="27349"/>
    <lineage>
        <taxon>Eukaryota</taxon>
        <taxon>Fungi</taxon>
        <taxon>Dikarya</taxon>
        <taxon>Basidiomycota</taxon>
        <taxon>Pucciniomycotina</taxon>
        <taxon>Pucciniomycetes</taxon>
        <taxon>Pucciniales</taxon>
        <taxon>Pucciniaceae</taxon>
        <taxon>Puccinia</taxon>
    </lineage>
</organism>
<feature type="region of interest" description="Disordered" evidence="1">
    <location>
        <begin position="154"/>
        <end position="176"/>
    </location>
</feature>
<sequence>MHHPIGRFYSDSDDDRPSSSESLTSVSQCAQEHQLPSSLRKLLNPVLPSPPLSPARPQSTDPAQAPLARICLAKQKDQDIGDLTRLRPWKRLPLPHPMNPQLPVPLPPIYLCLPAPRTAERSSGASSTIGPHFNPYYLPPPRVSRERMVCASHRQTPSRVRENFDPNIDEPNRVPDAAGWTRKAMPALPSPGNRCLTCGSSFSTFANLTRHEKKCPVDSKQVAFYFRGKSYVARGDIGCIFFQNILQQGHNGSLITWIYMVHFETDCEKAKLVL</sequence>